<organism evidence="1 2">
    <name type="scientific">Racocetra persica</name>
    <dbReference type="NCBI Taxonomy" id="160502"/>
    <lineage>
        <taxon>Eukaryota</taxon>
        <taxon>Fungi</taxon>
        <taxon>Fungi incertae sedis</taxon>
        <taxon>Mucoromycota</taxon>
        <taxon>Glomeromycotina</taxon>
        <taxon>Glomeromycetes</taxon>
        <taxon>Diversisporales</taxon>
        <taxon>Gigasporaceae</taxon>
        <taxon>Racocetra</taxon>
    </lineage>
</organism>
<feature type="non-terminal residue" evidence="1">
    <location>
        <position position="85"/>
    </location>
</feature>
<keyword evidence="2" id="KW-1185">Reference proteome</keyword>
<gene>
    <name evidence="1" type="ORF">RPERSI_LOCUS34559</name>
</gene>
<name>A0ACA9SVR5_9GLOM</name>
<dbReference type="Proteomes" id="UP000789920">
    <property type="component" value="Unassembled WGS sequence"/>
</dbReference>
<feature type="non-terminal residue" evidence="1">
    <location>
        <position position="1"/>
    </location>
</feature>
<protein>
    <submittedName>
        <fullName evidence="1">32006_t:CDS:1</fullName>
    </submittedName>
</protein>
<comment type="caution">
    <text evidence="1">The sequence shown here is derived from an EMBL/GenBank/DDBJ whole genome shotgun (WGS) entry which is preliminary data.</text>
</comment>
<dbReference type="EMBL" id="CAJVQC010155177">
    <property type="protein sequence ID" value="CAG8847284.1"/>
    <property type="molecule type" value="Genomic_DNA"/>
</dbReference>
<proteinExistence type="predicted"/>
<evidence type="ECO:0000313" key="1">
    <source>
        <dbReference type="EMBL" id="CAG8847284.1"/>
    </source>
</evidence>
<reference evidence="1" key="1">
    <citation type="submission" date="2021-06" db="EMBL/GenBank/DDBJ databases">
        <authorList>
            <person name="Kallberg Y."/>
            <person name="Tangrot J."/>
            <person name="Rosling A."/>
        </authorList>
    </citation>
    <scope>NUCLEOTIDE SEQUENCE</scope>
    <source>
        <strain evidence="1">MA461A</strain>
    </source>
</reference>
<sequence>NQDALQAVLREIAHAFRDATAGAAAAPRTPVHETNLVRVEPFFGTEEEDPLEWVELFDRAADANNWTPGRKTKIASGYLRGVAAN</sequence>
<evidence type="ECO:0000313" key="2">
    <source>
        <dbReference type="Proteomes" id="UP000789920"/>
    </source>
</evidence>
<accession>A0ACA9SVR5</accession>